<accession>A0ABU8U3A5</accession>
<protein>
    <recommendedName>
        <fullName evidence="1">Protein kinase domain-containing protein</fullName>
    </recommendedName>
</protein>
<dbReference type="InterPro" id="IPR011009">
    <property type="entry name" value="Kinase-like_dom_sf"/>
</dbReference>
<proteinExistence type="predicted"/>
<name>A0ABU8U3A5_9ACTN</name>
<reference evidence="2 3" key="1">
    <citation type="submission" date="2024-03" db="EMBL/GenBank/DDBJ databases">
        <title>Novel Streptomyces species of biotechnological and ecological value are a feature of Machair soil.</title>
        <authorList>
            <person name="Prole J.R."/>
            <person name="Goodfellow M."/>
            <person name="Allenby N."/>
            <person name="Ward A.C."/>
        </authorList>
    </citation>
    <scope>NUCLEOTIDE SEQUENCE [LARGE SCALE GENOMIC DNA]</scope>
    <source>
        <strain evidence="2 3">MS1.HAVA.3</strain>
    </source>
</reference>
<dbReference type="SUPFAM" id="SSF56112">
    <property type="entry name" value="Protein kinase-like (PK-like)"/>
    <property type="match status" value="1"/>
</dbReference>
<keyword evidence="3" id="KW-1185">Reference proteome</keyword>
<dbReference type="PROSITE" id="PS50011">
    <property type="entry name" value="PROTEIN_KINASE_DOM"/>
    <property type="match status" value="1"/>
</dbReference>
<feature type="domain" description="Protein kinase" evidence="1">
    <location>
        <begin position="1"/>
        <end position="59"/>
    </location>
</feature>
<sequence>MVDEHGQATLVDFGLSKLTADHQTAEVWFTPGYAAPEVFDGKRTPGTDRYAFGRSRTFC</sequence>
<evidence type="ECO:0000259" key="1">
    <source>
        <dbReference type="PROSITE" id="PS50011"/>
    </source>
</evidence>
<dbReference type="EMBL" id="JBBKAM010000002">
    <property type="protein sequence ID" value="MEJ8642364.1"/>
    <property type="molecule type" value="Genomic_DNA"/>
</dbReference>
<dbReference type="Proteomes" id="UP001382904">
    <property type="component" value="Unassembled WGS sequence"/>
</dbReference>
<evidence type="ECO:0000313" key="2">
    <source>
        <dbReference type="EMBL" id="MEJ8642364.1"/>
    </source>
</evidence>
<comment type="caution">
    <text evidence="2">The sequence shown here is derived from an EMBL/GenBank/DDBJ whole genome shotgun (WGS) entry which is preliminary data.</text>
</comment>
<gene>
    <name evidence="2" type="ORF">WKI68_14900</name>
</gene>
<dbReference type="Gene3D" id="1.10.510.10">
    <property type="entry name" value="Transferase(Phosphotransferase) domain 1"/>
    <property type="match status" value="1"/>
</dbReference>
<organism evidence="2 3">
    <name type="scientific">Streptomyces caledonius</name>
    <dbReference type="NCBI Taxonomy" id="3134107"/>
    <lineage>
        <taxon>Bacteria</taxon>
        <taxon>Bacillati</taxon>
        <taxon>Actinomycetota</taxon>
        <taxon>Actinomycetes</taxon>
        <taxon>Kitasatosporales</taxon>
        <taxon>Streptomycetaceae</taxon>
        <taxon>Streptomyces</taxon>
    </lineage>
</organism>
<dbReference type="InterPro" id="IPR000719">
    <property type="entry name" value="Prot_kinase_dom"/>
</dbReference>
<evidence type="ECO:0000313" key="3">
    <source>
        <dbReference type="Proteomes" id="UP001382904"/>
    </source>
</evidence>